<dbReference type="Gene3D" id="1.20.58.340">
    <property type="entry name" value="Magnesium transport protein CorA, transmembrane region"/>
    <property type="match status" value="1"/>
</dbReference>
<feature type="compositionally biased region" description="Basic and acidic residues" evidence="5">
    <location>
        <begin position="549"/>
        <end position="560"/>
    </location>
</feature>
<dbReference type="InterPro" id="IPR002523">
    <property type="entry name" value="MgTranspt_CorA/ZnTranspt_ZntB"/>
</dbReference>
<dbReference type="GO" id="GO:0016020">
    <property type="term" value="C:membrane"/>
    <property type="evidence" value="ECO:0007669"/>
    <property type="project" value="UniProtKB-SubCell"/>
</dbReference>
<proteinExistence type="predicted"/>
<feature type="domain" description="WW" evidence="6">
    <location>
        <begin position="304"/>
        <end position="341"/>
    </location>
</feature>
<keyword evidence="3" id="KW-1133">Transmembrane helix</keyword>
<dbReference type="InterPro" id="IPR001202">
    <property type="entry name" value="WW_dom"/>
</dbReference>
<gene>
    <name evidence="7" type="ORF">LTR84_011712</name>
</gene>
<sequence length="797" mass="90587">MPNSSSSPNPAGAVPCRAGQNPQTETELNQGPRQSHEQAAADPTGGARDQRISQDGSLAGIPRDDSVLPEISETQTLGDNALGLPTAPDCVKTSEDVVTSVESARLSPRESACGENGHPLPPEWERRIYYLDPARYILRNNKHGEQFYYNSASQERSWQMPGYPRTLSKEDPPLPPGWQIWETIQGEQKRMFYYDQNLKLQTWDRPQSTRKGIHPDVTADDGLPGTDQPVKVSWECWKTQDQRQYFVHTPTGIKTWFMPIADTVQTELDKEEINIENSPTIRLAKIPAAAWRDHANYTRDRDGEYLPRFWERRPVWYSSSRRSEYYIDHINRRSQWSLPRETDGTVKAVKMKLATEKIWMHTGSFISMSMKIDFRSYFKAVSDWIELLDLAQSIVDSDLESTDAEFVEGFGSSVKGGISSFRNPYGYGYASYKFGLDSAAFASVIRFYTGSEEQGKGTPAAPRHAGYGVLALRLKSSLILIAQGRNFNFAWRNAVIFPLVLVVLQKEPIERGRVSYEGQNFLDLVFTRWNDFISKCPASNEVESEAESEFDHQSEPESKPGRFNPASVTREKAFFLARLWLERHWATSLFQQVYLSHESRDYIYWDDLPQAILDLKAGRNNVFSWLHACGFALNDDPGPEQRRFELLFKQASEEAASLREAVDLRNAQKTLEATSVSIEESRRGIAEAHTIGRITHLAYVFLPLTFITGVFGMNIQPFEGGAQMWKSWVTLFCVLIPSWAFGLWTARGEVRRQFNNAKKSLCRAEAKRIRLKSSRQKRSLAPPLTGETESVTVEHEV</sequence>
<keyword evidence="4" id="KW-0472">Membrane</keyword>
<protein>
    <recommendedName>
        <fullName evidence="6">WW domain-containing protein</fullName>
    </recommendedName>
</protein>
<evidence type="ECO:0000256" key="1">
    <source>
        <dbReference type="ARBA" id="ARBA00004141"/>
    </source>
</evidence>
<dbReference type="GO" id="GO:0046873">
    <property type="term" value="F:metal ion transmembrane transporter activity"/>
    <property type="evidence" value="ECO:0007669"/>
    <property type="project" value="InterPro"/>
</dbReference>
<evidence type="ECO:0000259" key="6">
    <source>
        <dbReference type="PROSITE" id="PS50020"/>
    </source>
</evidence>
<dbReference type="RefSeq" id="XP_064708829.1">
    <property type="nucleotide sequence ID" value="XM_064855240.1"/>
</dbReference>
<feature type="compositionally biased region" description="Polar residues" evidence="5">
    <location>
        <begin position="20"/>
        <end position="33"/>
    </location>
</feature>
<dbReference type="GeneID" id="89979862"/>
<feature type="region of interest" description="Disordered" evidence="5">
    <location>
        <begin position="544"/>
        <end position="565"/>
    </location>
</feature>
<comment type="caution">
    <text evidence="7">The sequence shown here is derived from an EMBL/GenBank/DDBJ whole genome shotgun (WGS) entry which is preliminary data.</text>
</comment>
<dbReference type="Pfam" id="PF01544">
    <property type="entry name" value="CorA"/>
    <property type="match status" value="1"/>
</dbReference>
<feature type="compositionally biased region" description="Low complexity" evidence="5">
    <location>
        <begin position="1"/>
        <end position="10"/>
    </location>
</feature>
<dbReference type="SUPFAM" id="SSF51045">
    <property type="entry name" value="WW domain"/>
    <property type="match status" value="1"/>
</dbReference>
<comment type="subcellular location">
    <subcellularLocation>
        <location evidence="1">Membrane</location>
        <topology evidence="1">Multi-pass membrane protein</topology>
    </subcellularLocation>
</comment>
<dbReference type="Gene3D" id="2.20.70.10">
    <property type="match status" value="2"/>
</dbReference>
<dbReference type="SMART" id="SM00456">
    <property type="entry name" value="WW"/>
    <property type="match status" value="3"/>
</dbReference>
<feature type="domain" description="WW" evidence="6">
    <location>
        <begin position="172"/>
        <end position="208"/>
    </location>
</feature>
<evidence type="ECO:0000313" key="7">
    <source>
        <dbReference type="EMBL" id="KAK5057711.1"/>
    </source>
</evidence>
<dbReference type="PROSITE" id="PS50020">
    <property type="entry name" value="WW_DOMAIN_2"/>
    <property type="match status" value="4"/>
</dbReference>
<evidence type="ECO:0000256" key="4">
    <source>
        <dbReference type="ARBA" id="ARBA00023136"/>
    </source>
</evidence>
<feature type="region of interest" description="Disordered" evidence="5">
    <location>
        <begin position="773"/>
        <end position="797"/>
    </location>
</feature>
<evidence type="ECO:0000256" key="5">
    <source>
        <dbReference type="SAM" id="MobiDB-lite"/>
    </source>
</evidence>
<feature type="domain" description="WW" evidence="6">
    <location>
        <begin position="228"/>
        <end position="261"/>
    </location>
</feature>
<dbReference type="InterPro" id="IPR036020">
    <property type="entry name" value="WW_dom_sf"/>
</dbReference>
<evidence type="ECO:0000256" key="3">
    <source>
        <dbReference type="ARBA" id="ARBA00022989"/>
    </source>
</evidence>
<feature type="domain" description="WW" evidence="6">
    <location>
        <begin position="118"/>
        <end position="163"/>
    </location>
</feature>
<dbReference type="CDD" id="cd00201">
    <property type="entry name" value="WW"/>
    <property type="match status" value="1"/>
</dbReference>
<dbReference type="SUPFAM" id="SSF144083">
    <property type="entry name" value="Magnesium transport protein CorA, transmembrane region"/>
    <property type="match status" value="1"/>
</dbReference>
<evidence type="ECO:0000313" key="8">
    <source>
        <dbReference type="Proteomes" id="UP001358417"/>
    </source>
</evidence>
<dbReference type="InterPro" id="IPR045863">
    <property type="entry name" value="CorA_TM1_TM2"/>
</dbReference>
<evidence type="ECO:0000256" key="2">
    <source>
        <dbReference type="ARBA" id="ARBA00022692"/>
    </source>
</evidence>
<dbReference type="AlphaFoldDB" id="A0AAV9NJ78"/>
<name>A0AAV9NJ78_9EURO</name>
<dbReference type="Proteomes" id="UP001358417">
    <property type="component" value="Unassembled WGS sequence"/>
</dbReference>
<reference evidence="7 8" key="1">
    <citation type="submission" date="2023-08" db="EMBL/GenBank/DDBJ databases">
        <title>Black Yeasts Isolated from many extreme environments.</title>
        <authorList>
            <person name="Coleine C."/>
            <person name="Stajich J.E."/>
            <person name="Selbmann L."/>
        </authorList>
    </citation>
    <scope>NUCLEOTIDE SEQUENCE [LARGE SCALE GENOMIC DNA]</scope>
    <source>
        <strain evidence="7 8">CCFEE 5792</strain>
    </source>
</reference>
<keyword evidence="8" id="KW-1185">Reference proteome</keyword>
<keyword evidence="2" id="KW-0812">Transmembrane</keyword>
<feature type="region of interest" description="Disordered" evidence="5">
    <location>
        <begin position="1"/>
        <end position="64"/>
    </location>
</feature>
<accession>A0AAV9NJ78</accession>
<organism evidence="7 8">
    <name type="scientific">Exophiala bonariae</name>
    <dbReference type="NCBI Taxonomy" id="1690606"/>
    <lineage>
        <taxon>Eukaryota</taxon>
        <taxon>Fungi</taxon>
        <taxon>Dikarya</taxon>
        <taxon>Ascomycota</taxon>
        <taxon>Pezizomycotina</taxon>
        <taxon>Eurotiomycetes</taxon>
        <taxon>Chaetothyriomycetidae</taxon>
        <taxon>Chaetothyriales</taxon>
        <taxon>Herpotrichiellaceae</taxon>
        <taxon>Exophiala</taxon>
    </lineage>
</organism>
<dbReference type="EMBL" id="JAVRRD010000006">
    <property type="protein sequence ID" value="KAK5057711.1"/>
    <property type="molecule type" value="Genomic_DNA"/>
</dbReference>